<dbReference type="RefSeq" id="YP_010014183.1">
    <property type="nucleotide sequence ID" value="NC_053516.1"/>
</dbReference>
<evidence type="ECO:0000313" key="2">
    <source>
        <dbReference type="Proteomes" id="UP000515841"/>
    </source>
</evidence>
<organism evidence="1 2">
    <name type="scientific">Mycobacterium phage Reindeer</name>
    <dbReference type="NCBI Taxonomy" id="2762283"/>
    <lineage>
        <taxon>Viruses</taxon>
        <taxon>Duplodnaviria</taxon>
        <taxon>Heunggongvirae</taxon>
        <taxon>Uroviricota</taxon>
        <taxon>Caudoviricetes</taxon>
        <taxon>Vilmaviridae</taxon>
        <taxon>Mclasvirinae</taxon>
        <taxon>Bongovirus</taxon>
        <taxon>Bongovirus reindeer</taxon>
    </lineage>
</organism>
<dbReference type="KEGG" id="vg:63210885"/>
<reference evidence="1 2" key="1">
    <citation type="submission" date="2020-06" db="EMBL/GenBank/DDBJ databases">
        <authorList>
            <person name="Spencer C.E."/>
            <person name="Frederick G.D."/>
            <person name="Baliraine F.N."/>
            <person name="Favela G."/>
            <person name="Farmer V."/>
            <person name="Galindo A."/>
            <person name="Garlena R.A."/>
            <person name="Russell D.A."/>
            <person name="Pope W.H."/>
            <person name="Jacobs-Sera D."/>
            <person name="Hatfull G.F."/>
        </authorList>
    </citation>
    <scope>NUCLEOTIDE SEQUENCE [LARGE SCALE GENOMIC DNA]</scope>
</reference>
<proteinExistence type="predicted"/>
<keyword evidence="2" id="KW-1185">Reference proteome</keyword>
<sequence length="77" mass="8644">MDKRTCYYANESYFNRAQQGYEIAKVVEDEAGWTPVFGLHRTLGEAEETVDQLNADLGLSRDDVLDIVASSMRAGRV</sequence>
<evidence type="ECO:0000313" key="1">
    <source>
        <dbReference type="EMBL" id="QNJ56932.1"/>
    </source>
</evidence>
<gene>
    <name evidence="1" type="primary">141</name>
    <name evidence="1" type="ORF">SEA_REINDEER_141</name>
</gene>
<protein>
    <submittedName>
        <fullName evidence="1">Uncharacterized protein</fullName>
    </submittedName>
</protein>
<dbReference type="GeneID" id="63210885"/>
<dbReference type="Proteomes" id="UP000515841">
    <property type="component" value="Segment"/>
</dbReference>
<name>A0A7G8LI60_9CAUD</name>
<accession>A0A7G8LI60</accession>
<dbReference type="EMBL" id="MT658803">
    <property type="protein sequence ID" value="QNJ56932.1"/>
    <property type="molecule type" value="Genomic_DNA"/>
</dbReference>